<evidence type="ECO:0000313" key="5">
    <source>
        <dbReference type="EMBL" id="RJG26989.1"/>
    </source>
</evidence>
<evidence type="ECO:0000256" key="3">
    <source>
        <dbReference type="SAM" id="SignalP"/>
    </source>
</evidence>
<proteinExistence type="inferred from homology"/>
<name>A0A3A3GT71_PANTH</name>
<dbReference type="Proteomes" id="UP000266177">
    <property type="component" value="Unassembled WGS sequence"/>
</dbReference>
<dbReference type="InterPro" id="IPR003963">
    <property type="entry name" value="Bi-component_toxin_staph"/>
</dbReference>
<sequence length="323" mass="35921">MIKKKRRPQVFLKSITAVAILLGSLTLNGASVSAQVAKNSPIDIGQGAKVYNNLSTRFGNEKIKTSLSVSFIDDPHSNKQIAVITTEGSNIDADRKISFPEQDTYKGYYRATLHWASSYRIAMELNGSGDFFKVSPTNTIDKKTVSSTIGYTIGGTIGSIPNSSNNWSTSVSYEQADYKTNLKTDTNKKVEWTVPFVSAMNQGWGPYYRDSFTGLYGNELFSKSRNGQVWAKDNFLSSDQMPALAAYSFSPAVVAVVIADKTDSTSQLTVHLGRTQDSYKLQWHNELFGLGYWIGSNDKDTFHSTFTTKYILDWTNHKLIEIN</sequence>
<evidence type="ECO:0000313" key="6">
    <source>
        <dbReference type="Proteomes" id="UP000266177"/>
    </source>
</evidence>
<comment type="caution">
    <text evidence="5">The sequence shown here is derived from an EMBL/GenBank/DDBJ whole genome shotgun (WGS) entry which is preliminary data.</text>
</comment>
<reference evidence="5 6" key="1">
    <citation type="submission" date="2018-09" db="EMBL/GenBank/DDBJ databases">
        <title>Paenibacillus SK2017-BO5.</title>
        <authorList>
            <person name="Piskunova J.V."/>
            <person name="Dubiley S.A."/>
            <person name="Severinov K.V."/>
        </authorList>
    </citation>
    <scope>NUCLEOTIDE SEQUENCE [LARGE SCALE GENOMIC DNA]</scope>
    <source>
        <strain evidence="5 6">BO5</strain>
    </source>
</reference>
<protein>
    <submittedName>
        <fullName evidence="5">Beta-channel forming cytolysin</fullName>
    </submittedName>
</protein>
<dbReference type="GO" id="GO:0051715">
    <property type="term" value="P:cytolysis in another organism"/>
    <property type="evidence" value="ECO:0007669"/>
    <property type="project" value="InterPro"/>
</dbReference>
<dbReference type="GO" id="GO:0005576">
    <property type="term" value="C:extracellular region"/>
    <property type="evidence" value="ECO:0007669"/>
    <property type="project" value="InterPro"/>
</dbReference>
<dbReference type="NCBIfam" id="TIGR01002">
    <property type="entry name" value="hlyII"/>
    <property type="match status" value="1"/>
</dbReference>
<dbReference type="OrthoDB" id="1932679at2"/>
<evidence type="ECO:0000259" key="4">
    <source>
        <dbReference type="Pfam" id="PF07968"/>
    </source>
</evidence>
<dbReference type="EMBL" id="QYZD01000001">
    <property type="protein sequence ID" value="RJG26989.1"/>
    <property type="molecule type" value="Genomic_DNA"/>
</dbReference>
<dbReference type="PRINTS" id="PR01468">
    <property type="entry name" value="BICOMPNTOXIN"/>
</dbReference>
<dbReference type="SUPFAM" id="SSF56959">
    <property type="entry name" value="Leukocidin-like"/>
    <property type="match status" value="1"/>
</dbReference>
<comment type="similarity">
    <text evidence="1">Belongs to the aerolysin family.</text>
</comment>
<accession>A0A3A3GT71</accession>
<feature type="chain" id="PRO_5039642173" evidence="3">
    <location>
        <begin position="30"/>
        <end position="323"/>
    </location>
</feature>
<organism evidence="5 6">
    <name type="scientific">Paenibacillus thiaminolyticus</name>
    <name type="common">Bacillus thiaminolyticus</name>
    <dbReference type="NCBI Taxonomy" id="49283"/>
    <lineage>
        <taxon>Bacteria</taxon>
        <taxon>Bacillati</taxon>
        <taxon>Bacillota</taxon>
        <taxon>Bacilli</taxon>
        <taxon>Bacillales</taxon>
        <taxon>Paenibacillaceae</taxon>
        <taxon>Paenibacillus</taxon>
    </lineage>
</organism>
<dbReference type="InterPro" id="IPR036435">
    <property type="entry name" value="Leukocidin/porin_MspA_sf"/>
</dbReference>
<feature type="signal peptide" evidence="3">
    <location>
        <begin position="1"/>
        <end position="29"/>
    </location>
</feature>
<evidence type="ECO:0000256" key="1">
    <source>
        <dbReference type="ARBA" id="ARBA00009831"/>
    </source>
</evidence>
<dbReference type="Pfam" id="PF07968">
    <property type="entry name" value="Leukocidin"/>
    <property type="match status" value="1"/>
</dbReference>
<gene>
    <name evidence="5" type="ORF">DQX05_03020</name>
</gene>
<dbReference type="RefSeq" id="WP_119790710.1">
    <property type="nucleotide sequence ID" value="NZ_QYZD01000001.1"/>
</dbReference>
<dbReference type="InterPro" id="IPR016183">
    <property type="entry name" value="Leukocidin/Hemolysin_toxin"/>
</dbReference>
<evidence type="ECO:0000256" key="2">
    <source>
        <dbReference type="ARBA" id="ARBA00022729"/>
    </source>
</evidence>
<dbReference type="Gene3D" id="2.70.240.10">
    <property type="entry name" value="Leukocidin/porin MspA"/>
    <property type="match status" value="1"/>
</dbReference>
<feature type="domain" description="Leukocidin/Hemolysin toxin" evidence="4">
    <location>
        <begin position="66"/>
        <end position="316"/>
    </location>
</feature>
<keyword evidence="2 3" id="KW-0732">Signal</keyword>
<dbReference type="AlphaFoldDB" id="A0A3A3GT71"/>